<keyword evidence="8" id="KW-1185">Reference proteome</keyword>
<evidence type="ECO:0000256" key="4">
    <source>
        <dbReference type="RuleBase" id="RU003733"/>
    </source>
</evidence>
<dbReference type="InterPro" id="IPR018484">
    <property type="entry name" value="FGGY_N"/>
</dbReference>
<dbReference type="InterPro" id="IPR000577">
    <property type="entry name" value="Carb_kinase_FGGY"/>
</dbReference>
<evidence type="ECO:0000313" key="8">
    <source>
        <dbReference type="Proteomes" id="UP000198873"/>
    </source>
</evidence>
<dbReference type="Pfam" id="PF02782">
    <property type="entry name" value="FGGY_C"/>
    <property type="match status" value="1"/>
</dbReference>
<dbReference type="AlphaFoldDB" id="A0A1I6PBS3"/>
<evidence type="ECO:0000256" key="3">
    <source>
        <dbReference type="ARBA" id="ARBA00022777"/>
    </source>
</evidence>
<dbReference type="Gene3D" id="3.30.420.40">
    <property type="match status" value="2"/>
</dbReference>
<feature type="domain" description="Carbohydrate kinase FGGY N-terminal" evidence="5">
    <location>
        <begin position="21"/>
        <end position="262"/>
    </location>
</feature>
<sequence>MAAPERDRARGRYRMRDTDVAVCVDAGTTVIKAVVFDATGRELTVGRRETEVHHPRPGAAEQDMDEVWRAVAAAVREAVAEAGRPVGLLALTAQGDGAWLVDRRHRPVRPAVLWNDARAAPVVRRWRAEGVLERAYRDNASLSNAGLPNAILRVLAEREPESLRAAHAVLTCGSWLFLRLTGVLGLHPSEASAPWLDIRTRAYSDKLLDAYGLTAHRALLPPLLSGGETVAPLTAAAARQVGLPPDTPVVLAPYDVVATALGTGTTRAGQATCVLGTTLCTEVLVERAAPEEGEPAGLTLDFGAPGLLMRAFPTLAGTGVLDWTVDLLGLRDHRELSELAARVPPGADGLRVLPYLSPAGERAPFLDPAASGLVTGMLFRHGREHLARAVLEGLAHVIRDCLRAAPHRPTELALCGGGAASALWCQLIADVTGLPAVSSRDSQVGAKGALLCALTALGAFPDLPAAASALVRTGRRYEPSPGLTAFHDAEHTEFLATRELAATRWSGWRADD</sequence>
<dbReference type="PIRSF" id="PIRSF000538">
    <property type="entry name" value="GlpK"/>
    <property type="match status" value="1"/>
</dbReference>
<dbReference type="GO" id="GO:0016301">
    <property type="term" value="F:kinase activity"/>
    <property type="evidence" value="ECO:0007669"/>
    <property type="project" value="UniProtKB-KW"/>
</dbReference>
<evidence type="ECO:0000259" key="5">
    <source>
        <dbReference type="Pfam" id="PF00370"/>
    </source>
</evidence>
<proteinExistence type="inferred from homology"/>
<reference evidence="8" key="1">
    <citation type="submission" date="2016-10" db="EMBL/GenBank/DDBJ databases">
        <authorList>
            <person name="Varghese N."/>
            <person name="Submissions S."/>
        </authorList>
    </citation>
    <scope>NUCLEOTIDE SEQUENCE [LARGE SCALE GENOMIC DNA]</scope>
    <source>
        <strain evidence="8">CGMCC 4.7047</strain>
    </source>
</reference>
<dbReference type="InterPro" id="IPR018483">
    <property type="entry name" value="Carb_kinase_FGGY_CS"/>
</dbReference>
<dbReference type="InterPro" id="IPR043129">
    <property type="entry name" value="ATPase_NBD"/>
</dbReference>
<dbReference type="GO" id="GO:0005975">
    <property type="term" value="P:carbohydrate metabolic process"/>
    <property type="evidence" value="ECO:0007669"/>
    <property type="project" value="InterPro"/>
</dbReference>
<organism evidence="7 8">
    <name type="scientific">Streptomyces harbinensis</name>
    <dbReference type="NCBI Taxonomy" id="1176198"/>
    <lineage>
        <taxon>Bacteria</taxon>
        <taxon>Bacillati</taxon>
        <taxon>Actinomycetota</taxon>
        <taxon>Actinomycetes</taxon>
        <taxon>Kitasatosporales</taxon>
        <taxon>Streptomycetaceae</taxon>
        <taxon>Streptomyces</taxon>
    </lineage>
</organism>
<accession>A0A1I6PBS3</accession>
<comment type="similarity">
    <text evidence="1 4">Belongs to the FGGY kinase family.</text>
</comment>
<keyword evidence="3 4" id="KW-0418">Kinase</keyword>
<evidence type="ECO:0000256" key="2">
    <source>
        <dbReference type="ARBA" id="ARBA00022679"/>
    </source>
</evidence>
<dbReference type="PANTHER" id="PTHR43095">
    <property type="entry name" value="SUGAR KINASE"/>
    <property type="match status" value="1"/>
</dbReference>
<dbReference type="InterPro" id="IPR018485">
    <property type="entry name" value="FGGY_C"/>
</dbReference>
<evidence type="ECO:0000313" key="7">
    <source>
        <dbReference type="EMBL" id="SFS37654.1"/>
    </source>
</evidence>
<evidence type="ECO:0000259" key="6">
    <source>
        <dbReference type="Pfam" id="PF02782"/>
    </source>
</evidence>
<feature type="domain" description="Carbohydrate kinase FGGY C-terminal" evidence="6">
    <location>
        <begin position="272"/>
        <end position="456"/>
    </location>
</feature>
<dbReference type="Pfam" id="PF00370">
    <property type="entry name" value="FGGY_N"/>
    <property type="match status" value="1"/>
</dbReference>
<dbReference type="PROSITE" id="PS00445">
    <property type="entry name" value="FGGY_KINASES_2"/>
    <property type="match status" value="1"/>
</dbReference>
<keyword evidence="2 4" id="KW-0808">Transferase</keyword>
<dbReference type="STRING" id="1176198.SAMN05444716_101406"/>
<dbReference type="SUPFAM" id="SSF53067">
    <property type="entry name" value="Actin-like ATPase domain"/>
    <property type="match status" value="2"/>
</dbReference>
<dbReference type="Proteomes" id="UP000198873">
    <property type="component" value="Unassembled WGS sequence"/>
</dbReference>
<name>A0A1I6PBS3_9ACTN</name>
<dbReference type="InterPro" id="IPR050406">
    <property type="entry name" value="FGGY_Carb_Kinase"/>
</dbReference>
<gene>
    <name evidence="7" type="ORF">SAMN05444716_101406</name>
</gene>
<dbReference type="EMBL" id="FPAB01000001">
    <property type="protein sequence ID" value="SFS37654.1"/>
    <property type="molecule type" value="Genomic_DNA"/>
</dbReference>
<protein>
    <submittedName>
        <fullName evidence="7">Xylulokinase</fullName>
    </submittedName>
</protein>
<evidence type="ECO:0000256" key="1">
    <source>
        <dbReference type="ARBA" id="ARBA00009156"/>
    </source>
</evidence>
<dbReference type="GO" id="GO:0016773">
    <property type="term" value="F:phosphotransferase activity, alcohol group as acceptor"/>
    <property type="evidence" value="ECO:0007669"/>
    <property type="project" value="InterPro"/>
</dbReference>
<dbReference type="PANTHER" id="PTHR43095:SF3">
    <property type="entry name" value="L-XYLULOSE_3-KETO-L-GULONATE KINASE"/>
    <property type="match status" value="1"/>
</dbReference>